<name>A0A6G0TZ27_APHGL</name>
<dbReference type="EMBL" id="VYZN01000012">
    <property type="protein sequence ID" value="KAE9541571.1"/>
    <property type="molecule type" value="Genomic_DNA"/>
</dbReference>
<accession>A0A6G0TZ27</accession>
<dbReference type="Proteomes" id="UP000475862">
    <property type="component" value="Unassembled WGS sequence"/>
</dbReference>
<dbReference type="AlphaFoldDB" id="A0A6G0TZ27"/>
<protein>
    <submittedName>
        <fullName evidence="1">Uncharacterized protein</fullName>
    </submittedName>
</protein>
<evidence type="ECO:0000313" key="2">
    <source>
        <dbReference type="Proteomes" id="UP000475862"/>
    </source>
</evidence>
<gene>
    <name evidence="1" type="ORF">AGLY_003562</name>
</gene>
<reference evidence="1 2" key="1">
    <citation type="submission" date="2019-08" db="EMBL/GenBank/DDBJ databases">
        <title>The genome of the soybean aphid Biotype 1, its phylome, world population structure and adaptation to the North American continent.</title>
        <authorList>
            <person name="Giordano R."/>
            <person name="Donthu R.K."/>
            <person name="Hernandez A.G."/>
            <person name="Wright C.L."/>
            <person name="Zimin A.V."/>
        </authorList>
    </citation>
    <scope>NUCLEOTIDE SEQUENCE [LARGE SCALE GENOMIC DNA]</scope>
    <source>
        <tissue evidence="1">Whole aphids</tissue>
    </source>
</reference>
<comment type="caution">
    <text evidence="1">The sequence shown here is derived from an EMBL/GenBank/DDBJ whole genome shotgun (WGS) entry which is preliminary data.</text>
</comment>
<keyword evidence="2" id="KW-1185">Reference proteome</keyword>
<proteinExistence type="predicted"/>
<sequence length="286" mass="33391">MSKLKKHKGNTAALLKWRLNSKSNTRVKPTKNQGKNVNFLRNALFWKNRLTTSNDAKAKCLKNDITNGPYHIFGFHDECDEYFCKRKKESEFNLVPEMQKCGIWNDIMAAVNLVAYHSDSLIYHVNNNVVELYNSIVPKYVGGKRINFSFKGSYSTRCHTAVSSYNFGPQYLRHFHKKVTNRSPGIFTKDFISKHIKSQRQKQLRKSLQSKPRIQRKLIAGPDEDYGAVNEDLGCKPLLIAREKMEEQKLLFLSRLRLSQDDIIQLERRTIEQSQCEEWKKNDRTD</sequence>
<evidence type="ECO:0000313" key="1">
    <source>
        <dbReference type="EMBL" id="KAE9541571.1"/>
    </source>
</evidence>
<dbReference type="OrthoDB" id="6617912at2759"/>
<organism evidence="1 2">
    <name type="scientific">Aphis glycines</name>
    <name type="common">Soybean aphid</name>
    <dbReference type="NCBI Taxonomy" id="307491"/>
    <lineage>
        <taxon>Eukaryota</taxon>
        <taxon>Metazoa</taxon>
        <taxon>Ecdysozoa</taxon>
        <taxon>Arthropoda</taxon>
        <taxon>Hexapoda</taxon>
        <taxon>Insecta</taxon>
        <taxon>Pterygota</taxon>
        <taxon>Neoptera</taxon>
        <taxon>Paraneoptera</taxon>
        <taxon>Hemiptera</taxon>
        <taxon>Sternorrhyncha</taxon>
        <taxon>Aphidomorpha</taxon>
        <taxon>Aphidoidea</taxon>
        <taxon>Aphididae</taxon>
        <taxon>Aphidini</taxon>
        <taxon>Aphis</taxon>
        <taxon>Aphis</taxon>
    </lineage>
</organism>